<feature type="compositionally biased region" description="Polar residues" evidence="1">
    <location>
        <begin position="36"/>
        <end position="48"/>
    </location>
</feature>
<reference evidence="2" key="1">
    <citation type="journal article" date="2020" name="BMC Genomics">
        <title>Correction to: Identification and distribution of gene clusters required for synthesis of sphingolipid metabolism inhibitors in diverse species of the filamentous fungus Fusarium.</title>
        <authorList>
            <person name="Kim H.S."/>
            <person name="Lohmar J.M."/>
            <person name="Busman M."/>
            <person name="Brown D.W."/>
            <person name="Naumann T.A."/>
            <person name="Divon H.H."/>
            <person name="Lysoe E."/>
            <person name="Uhlig S."/>
            <person name="Proctor R.H."/>
        </authorList>
    </citation>
    <scope>NUCLEOTIDE SEQUENCE</scope>
    <source>
        <strain evidence="2">NRRL 20472</strain>
    </source>
</reference>
<feature type="region of interest" description="Disordered" evidence="1">
    <location>
        <begin position="97"/>
        <end position="132"/>
    </location>
</feature>
<dbReference type="EMBL" id="JABEXW010000166">
    <property type="protein sequence ID" value="KAF4969292.1"/>
    <property type="molecule type" value="Genomic_DNA"/>
</dbReference>
<dbReference type="Gene3D" id="1.20.5.340">
    <property type="match status" value="1"/>
</dbReference>
<gene>
    <name evidence="2" type="ORF">FSARC_3447</name>
</gene>
<accession>A0A8H4U415</accession>
<feature type="region of interest" description="Disordered" evidence="1">
    <location>
        <begin position="33"/>
        <end position="72"/>
    </location>
</feature>
<sequence>MPTLSEAEIRALQQEVQALRADNRDLRSDNQELRIESQSLRNENQSLRTENEALRSKLTQQSTDAEASSADGVFVPSCDELSDCDINDPELIAKLSNSSASQHGADKDAPSTFGAFSSFHDPRTDLPFPRDP</sequence>
<comment type="caution">
    <text evidence="2">The sequence shown here is derived from an EMBL/GenBank/DDBJ whole genome shotgun (WGS) entry which is preliminary data.</text>
</comment>
<keyword evidence="3" id="KW-1185">Reference proteome</keyword>
<feature type="compositionally biased region" description="Basic and acidic residues" evidence="1">
    <location>
        <begin position="120"/>
        <end position="132"/>
    </location>
</feature>
<feature type="compositionally biased region" description="Polar residues" evidence="1">
    <location>
        <begin position="57"/>
        <end position="66"/>
    </location>
</feature>
<protein>
    <submittedName>
        <fullName evidence="2">Uncharacterized protein</fullName>
    </submittedName>
</protein>
<proteinExistence type="predicted"/>
<dbReference type="AlphaFoldDB" id="A0A8H4U415"/>
<name>A0A8H4U415_9HYPO</name>
<dbReference type="OrthoDB" id="76453at2759"/>
<evidence type="ECO:0000313" key="3">
    <source>
        <dbReference type="Proteomes" id="UP000622797"/>
    </source>
</evidence>
<organism evidence="2 3">
    <name type="scientific">Fusarium sarcochroum</name>
    <dbReference type="NCBI Taxonomy" id="1208366"/>
    <lineage>
        <taxon>Eukaryota</taxon>
        <taxon>Fungi</taxon>
        <taxon>Dikarya</taxon>
        <taxon>Ascomycota</taxon>
        <taxon>Pezizomycotina</taxon>
        <taxon>Sordariomycetes</taxon>
        <taxon>Hypocreomycetidae</taxon>
        <taxon>Hypocreales</taxon>
        <taxon>Nectriaceae</taxon>
        <taxon>Fusarium</taxon>
        <taxon>Fusarium lateritium species complex</taxon>
    </lineage>
</organism>
<dbReference type="Proteomes" id="UP000622797">
    <property type="component" value="Unassembled WGS sequence"/>
</dbReference>
<evidence type="ECO:0000256" key="1">
    <source>
        <dbReference type="SAM" id="MobiDB-lite"/>
    </source>
</evidence>
<reference evidence="2" key="2">
    <citation type="submission" date="2020-05" db="EMBL/GenBank/DDBJ databases">
        <authorList>
            <person name="Kim H.-S."/>
            <person name="Proctor R.H."/>
            <person name="Brown D.W."/>
        </authorList>
    </citation>
    <scope>NUCLEOTIDE SEQUENCE</scope>
    <source>
        <strain evidence="2">NRRL 20472</strain>
    </source>
</reference>
<evidence type="ECO:0000313" key="2">
    <source>
        <dbReference type="EMBL" id="KAF4969292.1"/>
    </source>
</evidence>